<keyword evidence="2" id="KW-1185">Reference proteome</keyword>
<dbReference type="Proteomes" id="UP001610104">
    <property type="component" value="Unassembled WGS sequence"/>
</dbReference>
<sequence length="114" mass="13100">MSKFNCLFLTLALSFFSLILFHSEGSISFNKNTPIHHLKIDQSINAYAISINNSYEVLINFDKQKRLTNVNLFCSVKPLREAFLDDHSNYLKASNLLDLNLTPTTIIFPFHSFL</sequence>
<protein>
    <submittedName>
        <fullName evidence="1">Uncharacterized protein</fullName>
    </submittedName>
</protein>
<evidence type="ECO:0000313" key="1">
    <source>
        <dbReference type="EMBL" id="MFH6767456.1"/>
    </source>
</evidence>
<comment type="caution">
    <text evidence="1">The sequence shown here is derived from an EMBL/GenBank/DDBJ whole genome shotgun (WGS) entry which is preliminary data.</text>
</comment>
<proteinExistence type="predicted"/>
<organism evidence="1 2">
    <name type="scientific">Gaetbulibacter aquiaggeris</name>
    <dbReference type="NCBI Taxonomy" id="1735373"/>
    <lineage>
        <taxon>Bacteria</taxon>
        <taxon>Pseudomonadati</taxon>
        <taxon>Bacteroidota</taxon>
        <taxon>Flavobacteriia</taxon>
        <taxon>Flavobacteriales</taxon>
        <taxon>Flavobacteriaceae</taxon>
        <taxon>Gaetbulibacter</taxon>
    </lineage>
</organism>
<reference evidence="1 2" key="1">
    <citation type="submission" date="2024-02" db="EMBL/GenBank/DDBJ databases">
        <title>A Gaetbulibacter species isolated from tidal flats and genomic insights of their niches.</title>
        <authorList>
            <person name="Ye Y."/>
        </authorList>
    </citation>
    <scope>NUCLEOTIDE SEQUENCE [LARGE SCALE GENOMIC DNA]</scope>
    <source>
        <strain evidence="1 2">KEM-8</strain>
    </source>
</reference>
<name>A0ABW7MKW3_9FLAO</name>
<dbReference type="EMBL" id="JBAWKC010000001">
    <property type="protein sequence ID" value="MFH6767456.1"/>
    <property type="molecule type" value="Genomic_DNA"/>
</dbReference>
<dbReference type="RefSeq" id="WP_395436754.1">
    <property type="nucleotide sequence ID" value="NZ_JBAWKC010000001.1"/>
</dbReference>
<gene>
    <name evidence="1" type="ORF">V8G56_01805</name>
</gene>
<accession>A0ABW7MKW3</accession>
<evidence type="ECO:0000313" key="2">
    <source>
        <dbReference type="Proteomes" id="UP001610104"/>
    </source>
</evidence>